<name>A0ABY8BAS1_9BURK</name>
<accession>A0ABY8BAS1</accession>
<dbReference type="EC" id="3.1.-.-" evidence="8"/>
<dbReference type="InterPro" id="IPR002716">
    <property type="entry name" value="PIN_dom"/>
</dbReference>
<dbReference type="CDD" id="cd18746">
    <property type="entry name" value="PIN_VapC4-5_FitB-like"/>
    <property type="match status" value="1"/>
</dbReference>
<dbReference type="InterPro" id="IPR029060">
    <property type="entry name" value="PIN-like_dom_sf"/>
</dbReference>
<comment type="function">
    <text evidence="8">Toxic component of a toxin-antitoxin (TA) system. An RNase.</text>
</comment>
<dbReference type="Proteomes" id="UP001216510">
    <property type="component" value="Chromosome"/>
</dbReference>
<dbReference type="Pfam" id="PF01850">
    <property type="entry name" value="PIN"/>
    <property type="match status" value="1"/>
</dbReference>
<dbReference type="PANTHER" id="PTHR33653">
    <property type="entry name" value="RIBONUCLEASE VAPC2"/>
    <property type="match status" value="1"/>
</dbReference>
<evidence type="ECO:0000256" key="7">
    <source>
        <dbReference type="ARBA" id="ARBA00038093"/>
    </source>
</evidence>
<evidence type="ECO:0000259" key="9">
    <source>
        <dbReference type="Pfam" id="PF01850"/>
    </source>
</evidence>
<keyword evidence="3 8" id="KW-0540">Nuclease</keyword>
<dbReference type="InterPro" id="IPR050556">
    <property type="entry name" value="Type_II_TA_system_RNase"/>
</dbReference>
<sequence length="149" mass="16421">MYLLDTNVISEYRKGARANRGVQAFFAEVQSEALFLPAQVIGEIQAGIARLRRQQDELAVQRAGMYERWLEELLDVFGARVLEFDTEAARVWGTLLGNDKHDPHTIDKQIAAIALVHDLVVVTRDGGTAFASLRPVRALDPFSASVAAG</sequence>
<dbReference type="SUPFAM" id="SSF88723">
    <property type="entry name" value="PIN domain-like"/>
    <property type="match status" value="1"/>
</dbReference>
<feature type="binding site" evidence="8">
    <location>
        <position position="107"/>
    </location>
    <ligand>
        <name>Mg(2+)</name>
        <dbReference type="ChEBI" id="CHEBI:18420"/>
    </ligand>
</feature>
<keyword evidence="4 8" id="KW-0479">Metal-binding</keyword>
<keyword evidence="2 8" id="KW-1277">Toxin-antitoxin system</keyword>
<gene>
    <name evidence="8" type="primary">vapC</name>
    <name evidence="10" type="ORF">PX653_20885</name>
</gene>
<evidence type="ECO:0000256" key="8">
    <source>
        <dbReference type="HAMAP-Rule" id="MF_00265"/>
    </source>
</evidence>
<feature type="binding site" evidence="8">
    <location>
        <position position="5"/>
    </location>
    <ligand>
        <name>Mg(2+)</name>
        <dbReference type="ChEBI" id="CHEBI:18420"/>
    </ligand>
</feature>
<evidence type="ECO:0000256" key="5">
    <source>
        <dbReference type="ARBA" id="ARBA00022801"/>
    </source>
</evidence>
<comment type="similarity">
    <text evidence="7 8">Belongs to the PINc/VapC protein family.</text>
</comment>
<dbReference type="PANTHER" id="PTHR33653:SF1">
    <property type="entry name" value="RIBONUCLEASE VAPC2"/>
    <property type="match status" value="1"/>
</dbReference>
<dbReference type="Gene3D" id="3.40.50.1010">
    <property type="entry name" value="5'-nuclease"/>
    <property type="match status" value="1"/>
</dbReference>
<evidence type="ECO:0000313" key="10">
    <source>
        <dbReference type="EMBL" id="WEF31867.1"/>
    </source>
</evidence>
<dbReference type="HAMAP" id="MF_00265">
    <property type="entry name" value="VapC_Nob1"/>
    <property type="match status" value="1"/>
</dbReference>
<evidence type="ECO:0000313" key="11">
    <source>
        <dbReference type="Proteomes" id="UP001216510"/>
    </source>
</evidence>
<evidence type="ECO:0000256" key="2">
    <source>
        <dbReference type="ARBA" id="ARBA00022649"/>
    </source>
</evidence>
<evidence type="ECO:0000256" key="4">
    <source>
        <dbReference type="ARBA" id="ARBA00022723"/>
    </source>
</evidence>
<evidence type="ECO:0000256" key="3">
    <source>
        <dbReference type="ARBA" id="ARBA00022722"/>
    </source>
</evidence>
<feature type="domain" description="PIN" evidence="9">
    <location>
        <begin position="2"/>
        <end position="126"/>
    </location>
</feature>
<proteinExistence type="inferred from homology"/>
<reference evidence="10 11" key="1">
    <citation type="submission" date="2023-02" db="EMBL/GenBank/DDBJ databases">
        <title>Gemone sequence of Telluria chitinolytica ACM 3522T.</title>
        <authorList>
            <person name="Frediansyah A."/>
            <person name="Miess H."/>
            <person name="Gross H."/>
        </authorList>
    </citation>
    <scope>NUCLEOTIDE SEQUENCE [LARGE SCALE GENOMIC DNA]</scope>
    <source>
        <strain evidence="10 11">ACM 3522</strain>
    </source>
</reference>
<comment type="cofactor">
    <cofactor evidence="1 8">
        <name>Mg(2+)</name>
        <dbReference type="ChEBI" id="CHEBI:18420"/>
    </cofactor>
</comment>
<dbReference type="RefSeq" id="WP_277414636.1">
    <property type="nucleotide sequence ID" value="NZ_CP119083.1"/>
</dbReference>
<dbReference type="EMBL" id="CP119083">
    <property type="protein sequence ID" value="WEF31867.1"/>
    <property type="molecule type" value="Genomic_DNA"/>
</dbReference>
<organism evidence="10 11">
    <name type="scientific">Pseudoduganella chitinolytica</name>
    <dbReference type="NCBI Taxonomy" id="34070"/>
    <lineage>
        <taxon>Bacteria</taxon>
        <taxon>Pseudomonadati</taxon>
        <taxon>Pseudomonadota</taxon>
        <taxon>Betaproteobacteria</taxon>
        <taxon>Burkholderiales</taxon>
        <taxon>Oxalobacteraceae</taxon>
        <taxon>Telluria group</taxon>
        <taxon>Pseudoduganella</taxon>
    </lineage>
</organism>
<keyword evidence="11" id="KW-1185">Reference proteome</keyword>
<keyword evidence="6 8" id="KW-0460">Magnesium</keyword>
<dbReference type="InterPro" id="IPR022907">
    <property type="entry name" value="VapC_family"/>
</dbReference>
<keyword evidence="5 8" id="KW-0378">Hydrolase</keyword>
<keyword evidence="8" id="KW-0800">Toxin</keyword>
<evidence type="ECO:0000256" key="6">
    <source>
        <dbReference type="ARBA" id="ARBA00022842"/>
    </source>
</evidence>
<protein>
    <recommendedName>
        <fullName evidence="8">Ribonuclease VapC</fullName>
        <shortName evidence="8">RNase VapC</shortName>
        <ecNumber evidence="8">3.1.-.-</ecNumber>
    </recommendedName>
    <alternativeName>
        <fullName evidence="8">Toxin VapC</fullName>
    </alternativeName>
</protein>
<evidence type="ECO:0000256" key="1">
    <source>
        <dbReference type="ARBA" id="ARBA00001946"/>
    </source>
</evidence>